<evidence type="ECO:0000313" key="1">
    <source>
        <dbReference type="EMBL" id="MDT8899121.1"/>
    </source>
</evidence>
<organism evidence="1 2">
    <name type="scientific">Thermanaerothrix solaris</name>
    <dbReference type="NCBI Taxonomy" id="3058434"/>
    <lineage>
        <taxon>Bacteria</taxon>
        <taxon>Bacillati</taxon>
        <taxon>Chloroflexota</taxon>
        <taxon>Anaerolineae</taxon>
        <taxon>Anaerolineales</taxon>
        <taxon>Anaerolineaceae</taxon>
        <taxon>Thermanaerothrix</taxon>
    </lineage>
</organism>
<dbReference type="EMBL" id="JAUHMF010000002">
    <property type="protein sequence ID" value="MDT8899121.1"/>
    <property type="molecule type" value="Genomic_DNA"/>
</dbReference>
<evidence type="ECO:0000313" key="2">
    <source>
        <dbReference type="Proteomes" id="UP001254165"/>
    </source>
</evidence>
<protein>
    <submittedName>
        <fullName evidence="1">DUF6494 family protein</fullName>
    </submittedName>
</protein>
<sequence length="71" mass="8173">MDEETIRHDIRKLLKTFGVQADEAIMRYLEQTPGAFPLRLRITLEDITDYGSIPPATPLHLTVEGEIRRHS</sequence>
<dbReference type="RefSeq" id="WP_315625803.1">
    <property type="nucleotide sequence ID" value="NZ_JAUHMF010000002.1"/>
</dbReference>
<keyword evidence="2" id="KW-1185">Reference proteome</keyword>
<gene>
    <name evidence="1" type="ORF">QYE77_12680</name>
</gene>
<name>A0ABU3NTH2_9CHLR</name>
<accession>A0ABU3NTH2</accession>
<reference evidence="1 2" key="1">
    <citation type="submission" date="2023-07" db="EMBL/GenBank/DDBJ databases">
        <title>Novel species of Thermanaerothrix with wide hydrolytic capabilities.</title>
        <authorList>
            <person name="Zayulina K.S."/>
            <person name="Podosokorskaya O.A."/>
            <person name="Elcheninov A.G."/>
        </authorList>
    </citation>
    <scope>NUCLEOTIDE SEQUENCE [LARGE SCALE GENOMIC DNA]</scope>
    <source>
        <strain evidence="1 2">4228-RoL</strain>
    </source>
</reference>
<dbReference type="Proteomes" id="UP001254165">
    <property type="component" value="Unassembled WGS sequence"/>
</dbReference>
<dbReference type="InterPro" id="IPR045471">
    <property type="entry name" value="DUF6494"/>
</dbReference>
<dbReference type="Pfam" id="PF20104">
    <property type="entry name" value="DUF6494"/>
    <property type="match status" value="1"/>
</dbReference>
<comment type="caution">
    <text evidence="1">The sequence shown here is derived from an EMBL/GenBank/DDBJ whole genome shotgun (WGS) entry which is preliminary data.</text>
</comment>
<proteinExistence type="predicted"/>